<evidence type="ECO:0000313" key="2">
    <source>
        <dbReference type="EMBL" id="KAF2644151.1"/>
    </source>
</evidence>
<sequence length="107" mass="12761">MRFDLICVRCIMLYCAVRWKFLYLLLFPFFPIEKLVQIRCISESRTLPFLIFHLPSSTFSKRNYTNTHPPHRPRFLDPRPMRNMAKQTQLTTLVTRHARGSGRAYQG</sequence>
<accession>A0A6A6SBD3</accession>
<proteinExistence type="predicted"/>
<gene>
    <name evidence="2" type="ORF">P280DRAFT_546977</name>
</gene>
<dbReference type="Proteomes" id="UP000799753">
    <property type="component" value="Unassembled WGS sequence"/>
</dbReference>
<name>A0A6A6SBD3_9PLEO</name>
<evidence type="ECO:0000256" key="1">
    <source>
        <dbReference type="SAM" id="Phobius"/>
    </source>
</evidence>
<evidence type="ECO:0000313" key="3">
    <source>
        <dbReference type="Proteomes" id="UP000799753"/>
    </source>
</evidence>
<keyword evidence="1" id="KW-0472">Membrane</keyword>
<keyword evidence="1" id="KW-0812">Transmembrane</keyword>
<keyword evidence="3" id="KW-1185">Reference proteome</keyword>
<organism evidence="2 3">
    <name type="scientific">Massarina eburnea CBS 473.64</name>
    <dbReference type="NCBI Taxonomy" id="1395130"/>
    <lineage>
        <taxon>Eukaryota</taxon>
        <taxon>Fungi</taxon>
        <taxon>Dikarya</taxon>
        <taxon>Ascomycota</taxon>
        <taxon>Pezizomycotina</taxon>
        <taxon>Dothideomycetes</taxon>
        <taxon>Pleosporomycetidae</taxon>
        <taxon>Pleosporales</taxon>
        <taxon>Massarineae</taxon>
        <taxon>Massarinaceae</taxon>
        <taxon>Massarina</taxon>
    </lineage>
</organism>
<feature type="transmembrane region" description="Helical" evidence="1">
    <location>
        <begin position="12"/>
        <end position="30"/>
    </location>
</feature>
<reference evidence="2" key="1">
    <citation type="journal article" date="2020" name="Stud. Mycol.">
        <title>101 Dothideomycetes genomes: a test case for predicting lifestyles and emergence of pathogens.</title>
        <authorList>
            <person name="Haridas S."/>
            <person name="Albert R."/>
            <person name="Binder M."/>
            <person name="Bloem J."/>
            <person name="Labutti K."/>
            <person name="Salamov A."/>
            <person name="Andreopoulos B."/>
            <person name="Baker S."/>
            <person name="Barry K."/>
            <person name="Bills G."/>
            <person name="Bluhm B."/>
            <person name="Cannon C."/>
            <person name="Castanera R."/>
            <person name="Culley D."/>
            <person name="Daum C."/>
            <person name="Ezra D."/>
            <person name="Gonzalez J."/>
            <person name="Henrissat B."/>
            <person name="Kuo A."/>
            <person name="Liang C."/>
            <person name="Lipzen A."/>
            <person name="Lutzoni F."/>
            <person name="Magnuson J."/>
            <person name="Mondo S."/>
            <person name="Nolan M."/>
            <person name="Ohm R."/>
            <person name="Pangilinan J."/>
            <person name="Park H.-J."/>
            <person name="Ramirez L."/>
            <person name="Alfaro M."/>
            <person name="Sun H."/>
            <person name="Tritt A."/>
            <person name="Yoshinaga Y."/>
            <person name="Zwiers L.-H."/>
            <person name="Turgeon B."/>
            <person name="Goodwin S."/>
            <person name="Spatafora J."/>
            <person name="Crous P."/>
            <person name="Grigoriev I."/>
        </authorList>
    </citation>
    <scope>NUCLEOTIDE SEQUENCE</scope>
    <source>
        <strain evidence="2">CBS 473.64</strain>
    </source>
</reference>
<keyword evidence="1" id="KW-1133">Transmembrane helix</keyword>
<dbReference type="EMBL" id="MU006779">
    <property type="protein sequence ID" value="KAF2644151.1"/>
    <property type="molecule type" value="Genomic_DNA"/>
</dbReference>
<protein>
    <submittedName>
        <fullName evidence="2">Uncharacterized protein</fullName>
    </submittedName>
</protein>
<dbReference type="AlphaFoldDB" id="A0A6A6SBD3"/>